<dbReference type="EMBL" id="DAAGAO010000001">
    <property type="protein sequence ID" value="HAB2269544.1"/>
    <property type="molecule type" value="Genomic_DNA"/>
</dbReference>
<dbReference type="AlphaFoldDB" id="A0A3U4W923"/>
<comment type="caution">
    <text evidence="1">The sequence shown here is derived from an EMBL/GenBank/DDBJ whole genome shotgun (WGS) entry which is preliminary data.</text>
</comment>
<evidence type="ECO:0000313" key="1">
    <source>
        <dbReference type="EMBL" id="HAB2269544.1"/>
    </source>
</evidence>
<sequence length="108" mass="11921">MRKIIIALITTVTMSGCAFKPPAPKVFNFSGTKECNLAWERAQLVMATKGQITTNSTVLIQSKRYNQYTKNFNTFNAVRSNATNGDCSISFTATSIFGEDNLQDLTVL</sequence>
<dbReference type="RefSeq" id="WP_051129177.1">
    <property type="nucleotide sequence ID" value="NZ_CP033384.2"/>
</dbReference>
<name>A0A3U4W923_SALET</name>
<evidence type="ECO:0008006" key="2">
    <source>
        <dbReference type="Google" id="ProtNLM"/>
    </source>
</evidence>
<reference evidence="1" key="2">
    <citation type="submission" date="2019-10" db="EMBL/GenBank/DDBJ databases">
        <authorList>
            <consortium name="NCBI Pathogen Detection Project"/>
        </authorList>
    </citation>
    <scope>NUCLEOTIDE SEQUENCE</scope>
    <source>
        <strain evidence="1">Salmonella enterica</strain>
    </source>
</reference>
<proteinExistence type="predicted"/>
<organism evidence="1">
    <name type="scientific">Salmonella enterica I</name>
    <dbReference type="NCBI Taxonomy" id="59201"/>
    <lineage>
        <taxon>Bacteria</taxon>
        <taxon>Pseudomonadati</taxon>
        <taxon>Pseudomonadota</taxon>
        <taxon>Gammaproteobacteria</taxon>
        <taxon>Enterobacterales</taxon>
        <taxon>Enterobacteriaceae</taxon>
        <taxon>Salmonella</taxon>
    </lineage>
</organism>
<protein>
    <recommendedName>
        <fullName evidence="2">Lipoprotein</fullName>
    </recommendedName>
</protein>
<reference evidence="1" key="1">
    <citation type="journal article" date="2018" name="Genome Biol.">
        <title>SKESA: strategic k-mer extension for scrupulous assemblies.</title>
        <authorList>
            <person name="Souvorov A."/>
            <person name="Agarwala R."/>
            <person name="Lipman D.J."/>
        </authorList>
    </citation>
    <scope>NUCLEOTIDE SEQUENCE</scope>
    <source>
        <strain evidence="1">Salmonella enterica</strain>
    </source>
</reference>
<accession>A0A3U4W923</accession>
<dbReference type="PROSITE" id="PS51257">
    <property type="entry name" value="PROKAR_LIPOPROTEIN"/>
    <property type="match status" value="1"/>
</dbReference>
<gene>
    <name evidence="1" type="ORF">GB338_00705</name>
</gene>